<keyword evidence="6" id="KW-1185">Reference proteome</keyword>
<dbReference type="InterPro" id="IPR050261">
    <property type="entry name" value="FrsA_esterase"/>
</dbReference>
<evidence type="ECO:0000259" key="4">
    <source>
        <dbReference type="Pfam" id="PF22244"/>
    </source>
</evidence>
<keyword evidence="2" id="KW-0732">Signal</keyword>
<dbReference type="InterPro" id="IPR029058">
    <property type="entry name" value="AB_hydrolase_fold"/>
</dbReference>
<dbReference type="Gene3D" id="3.40.50.1820">
    <property type="entry name" value="alpha/beta hydrolase"/>
    <property type="match status" value="1"/>
</dbReference>
<dbReference type="EMBL" id="BJYS01000017">
    <property type="protein sequence ID" value="GEO04765.1"/>
    <property type="molecule type" value="Genomic_DNA"/>
</dbReference>
<accession>A0A512AYG0</accession>
<reference evidence="5 6" key="1">
    <citation type="submission" date="2019-07" db="EMBL/GenBank/DDBJ databases">
        <title>Whole genome shotgun sequence of Adhaeribacter aerolatus NBRC 106133.</title>
        <authorList>
            <person name="Hosoyama A."/>
            <person name="Uohara A."/>
            <person name="Ohji S."/>
            <person name="Ichikawa N."/>
        </authorList>
    </citation>
    <scope>NUCLEOTIDE SEQUENCE [LARGE SCALE GENOMIC DNA]</scope>
    <source>
        <strain evidence="5 6">NBRC 106133</strain>
    </source>
</reference>
<evidence type="ECO:0000256" key="1">
    <source>
        <dbReference type="ARBA" id="ARBA00022487"/>
    </source>
</evidence>
<sequence length="356" mass="40232">MLGGWISKSIPSDLLYYLDVKGQRKPVMNAADWQLKRKQIISGMEQVMGKLPSRQQLPPLNIIYLDSLKTAAYTRYNIRFTVAENEQLPAYLYVPQPKKQKQKRAAMLVLHGTGDAGKKLVDGESPLSNRAQAKELAQRGYVVIAPDYPSFGDLKDYDFTKDRYQSGTMKAIFNHMRCVDLLQARPEVDANRIGVIGHSLGGHNAMFVGAFDPRLKVIVASCGWTPFAYYNIGEEGSKRYGGRLGPWAQDRYMPLIRDKFNLDEKQIPFDFDEVIAALAPRAFFSNSPVNDTNFDVNGVKKGIQSASEVYRFLKAADNLQVRYPVAGHDFPTETRLQAYQFVDKILKHIPNSQELE</sequence>
<proteinExistence type="predicted"/>
<protein>
    <recommendedName>
        <fullName evidence="4">4-O-methyl-glucuronoyl methylesterase-like domain-containing protein</fullName>
    </recommendedName>
</protein>
<dbReference type="PANTHER" id="PTHR22946">
    <property type="entry name" value="DIENELACTONE HYDROLASE DOMAIN-CONTAINING PROTEIN-RELATED"/>
    <property type="match status" value="1"/>
</dbReference>
<dbReference type="GO" id="GO:0052689">
    <property type="term" value="F:carboxylic ester hydrolase activity"/>
    <property type="evidence" value="ECO:0007669"/>
    <property type="project" value="UniProtKB-KW"/>
</dbReference>
<name>A0A512AYG0_9BACT</name>
<evidence type="ECO:0000256" key="2">
    <source>
        <dbReference type="ARBA" id="ARBA00022729"/>
    </source>
</evidence>
<gene>
    <name evidence="5" type="ORF">AAE02nite_24290</name>
</gene>
<dbReference type="AlphaFoldDB" id="A0A512AYG0"/>
<dbReference type="InterPro" id="IPR054579">
    <property type="entry name" value="GCE-like_dom"/>
</dbReference>
<keyword evidence="1" id="KW-0719">Serine esterase</keyword>
<dbReference type="SUPFAM" id="SSF53474">
    <property type="entry name" value="alpha/beta-Hydrolases"/>
    <property type="match status" value="1"/>
</dbReference>
<dbReference type="PANTHER" id="PTHR22946:SF9">
    <property type="entry name" value="POLYKETIDE TRANSFERASE AF380"/>
    <property type="match status" value="1"/>
</dbReference>
<keyword evidence="3" id="KW-0378">Hydrolase</keyword>
<dbReference type="Proteomes" id="UP000321532">
    <property type="component" value="Unassembled WGS sequence"/>
</dbReference>
<organism evidence="5 6">
    <name type="scientific">Adhaeribacter aerolatus</name>
    <dbReference type="NCBI Taxonomy" id="670289"/>
    <lineage>
        <taxon>Bacteria</taxon>
        <taxon>Pseudomonadati</taxon>
        <taxon>Bacteroidota</taxon>
        <taxon>Cytophagia</taxon>
        <taxon>Cytophagales</taxon>
        <taxon>Hymenobacteraceae</taxon>
        <taxon>Adhaeribacter</taxon>
    </lineage>
</organism>
<evidence type="ECO:0000256" key="3">
    <source>
        <dbReference type="ARBA" id="ARBA00022801"/>
    </source>
</evidence>
<comment type="caution">
    <text evidence="5">The sequence shown here is derived from an EMBL/GenBank/DDBJ whole genome shotgun (WGS) entry which is preliminary data.</text>
</comment>
<feature type="domain" description="4-O-methyl-glucuronoyl methylesterase-like" evidence="4">
    <location>
        <begin position="165"/>
        <end position="313"/>
    </location>
</feature>
<evidence type="ECO:0000313" key="5">
    <source>
        <dbReference type="EMBL" id="GEO04765.1"/>
    </source>
</evidence>
<evidence type="ECO:0000313" key="6">
    <source>
        <dbReference type="Proteomes" id="UP000321532"/>
    </source>
</evidence>
<dbReference type="Pfam" id="PF22244">
    <property type="entry name" value="GCE_fung"/>
    <property type="match status" value="1"/>
</dbReference>